<protein>
    <submittedName>
        <fullName evidence="2">Uncharacterized protein</fullName>
    </submittedName>
</protein>
<sequence length="59" mass="6647">MGYIPGASPNKIWDDLNPETRQLVASKTADLMYRMPLENMPPDPVDAEEGKPWQGLFIT</sequence>
<gene>
    <name evidence="2" type="ORF">CSHISOI_05602</name>
</gene>
<feature type="region of interest" description="Disordered" evidence="1">
    <location>
        <begin position="36"/>
        <end position="59"/>
    </location>
</feature>
<evidence type="ECO:0000313" key="2">
    <source>
        <dbReference type="EMBL" id="TQN69860.1"/>
    </source>
</evidence>
<keyword evidence="3" id="KW-1185">Reference proteome</keyword>
<organism evidence="2 3">
    <name type="scientific">Colletotrichum shisoi</name>
    <dbReference type="NCBI Taxonomy" id="2078593"/>
    <lineage>
        <taxon>Eukaryota</taxon>
        <taxon>Fungi</taxon>
        <taxon>Dikarya</taxon>
        <taxon>Ascomycota</taxon>
        <taxon>Pezizomycotina</taxon>
        <taxon>Sordariomycetes</taxon>
        <taxon>Hypocreomycetidae</taxon>
        <taxon>Glomerellales</taxon>
        <taxon>Glomerellaceae</taxon>
        <taxon>Colletotrichum</taxon>
        <taxon>Colletotrichum destructivum species complex</taxon>
    </lineage>
</organism>
<reference evidence="2 3" key="1">
    <citation type="journal article" date="2019" name="Sci. Rep.">
        <title>Colletotrichum shisoi sp. nov., an anthracnose pathogen of Perilla frutescens in Japan: molecular phylogenetic, morphological and genomic evidence.</title>
        <authorList>
            <person name="Gan P."/>
            <person name="Tsushima A."/>
            <person name="Hiroyama R."/>
            <person name="Narusaka M."/>
            <person name="Takano Y."/>
            <person name="Narusaka Y."/>
            <person name="Kawaradani M."/>
            <person name="Damm U."/>
            <person name="Shirasu K."/>
        </authorList>
    </citation>
    <scope>NUCLEOTIDE SEQUENCE [LARGE SCALE GENOMIC DNA]</scope>
    <source>
        <strain evidence="2 3">PG-2018a</strain>
    </source>
</reference>
<dbReference type="Proteomes" id="UP000326340">
    <property type="component" value="Unassembled WGS sequence"/>
</dbReference>
<dbReference type="EMBL" id="PUHP01000461">
    <property type="protein sequence ID" value="TQN69860.1"/>
    <property type="molecule type" value="Genomic_DNA"/>
</dbReference>
<name>A0A5Q4BS52_9PEZI</name>
<comment type="caution">
    <text evidence="2">The sequence shown here is derived from an EMBL/GenBank/DDBJ whole genome shotgun (WGS) entry which is preliminary data.</text>
</comment>
<evidence type="ECO:0000313" key="3">
    <source>
        <dbReference type="Proteomes" id="UP000326340"/>
    </source>
</evidence>
<proteinExistence type="predicted"/>
<dbReference type="AlphaFoldDB" id="A0A5Q4BS52"/>
<accession>A0A5Q4BS52</accession>
<evidence type="ECO:0000256" key="1">
    <source>
        <dbReference type="SAM" id="MobiDB-lite"/>
    </source>
</evidence>